<keyword evidence="1" id="KW-0694">RNA-binding</keyword>
<evidence type="ECO:0000256" key="1">
    <source>
        <dbReference type="PROSITE-ProRule" id="PRU00182"/>
    </source>
</evidence>
<organism evidence="3 4">
    <name type="scientific">Thermoactinomyces daqus</name>
    <dbReference type="NCBI Taxonomy" id="1329516"/>
    <lineage>
        <taxon>Bacteria</taxon>
        <taxon>Bacillati</taxon>
        <taxon>Bacillota</taxon>
        <taxon>Bacilli</taxon>
        <taxon>Bacillales</taxon>
        <taxon>Thermoactinomycetaceae</taxon>
        <taxon>Thermoactinomyces</taxon>
    </lineage>
</organism>
<comment type="caution">
    <text evidence="3">The sequence shown here is derived from an EMBL/GenBank/DDBJ whole genome shotgun (WGS) entry which is preliminary data.</text>
</comment>
<evidence type="ECO:0000313" key="4">
    <source>
        <dbReference type="Proteomes" id="UP000530514"/>
    </source>
</evidence>
<dbReference type="CDD" id="cd00165">
    <property type="entry name" value="S4"/>
    <property type="match status" value="1"/>
</dbReference>
<dbReference type="GO" id="GO:0003723">
    <property type="term" value="F:RNA binding"/>
    <property type="evidence" value="ECO:0007669"/>
    <property type="project" value="UniProtKB-KW"/>
</dbReference>
<dbReference type="PANTHER" id="PTHR13633:SF3">
    <property type="entry name" value="MITOCHONDRIAL TRANSCRIPTION RESCUE FACTOR 1"/>
    <property type="match status" value="1"/>
</dbReference>
<dbReference type="InterPro" id="IPR048443">
    <property type="entry name" value="RqcP2_N"/>
</dbReference>
<dbReference type="AlphaFoldDB" id="A0A7W1X9H7"/>
<protein>
    <submittedName>
        <fullName evidence="3">RNA-binding protein</fullName>
    </submittedName>
</protein>
<feature type="domain" description="RNA-binding S4" evidence="2">
    <location>
        <begin position="185"/>
        <end position="244"/>
    </location>
</feature>
<proteinExistence type="predicted"/>
<dbReference type="RefSeq" id="WP_052154062.1">
    <property type="nucleotide sequence ID" value="NZ_JACEIP010000007.1"/>
</dbReference>
<dbReference type="Gene3D" id="3.10.290.10">
    <property type="entry name" value="RNA-binding S4 domain"/>
    <property type="match status" value="1"/>
</dbReference>
<sequence>MKQAHENILMHFRPDERPFVLRCLDWAERASNRNQMVLTPFLDPREQTILETIVRRHPDLVFFADGGAADSERRRAVIAPDYYAPDEHMSGLAFFRLESASGKRLEHPDVLGALLGLGIKREKTGDIYPHADGADIVVAEEMEEYVRMHVGQVGRERVNIIKISREELTPPEQAYAVRSISVASLRVDAVVAESCRISRTKASLLVKNGKCKVNWKLVDQPDYPVEAGDLLSVRGIGRIRVESIDGTSKKGRFWIKIVSFI</sequence>
<dbReference type="EMBL" id="JACEIP010000007">
    <property type="protein sequence ID" value="MBA4542524.1"/>
    <property type="molecule type" value="Genomic_DNA"/>
</dbReference>
<dbReference type="OrthoDB" id="9812787at2"/>
<gene>
    <name evidence="3" type="ORF">H1164_06350</name>
</gene>
<dbReference type="InterPro" id="IPR002942">
    <property type="entry name" value="S4_RNA-bd"/>
</dbReference>
<dbReference type="SMART" id="SM00363">
    <property type="entry name" value="S4"/>
    <property type="match status" value="1"/>
</dbReference>
<dbReference type="SUPFAM" id="SSF55174">
    <property type="entry name" value="Alpha-L RNA-binding motif"/>
    <property type="match status" value="1"/>
</dbReference>
<dbReference type="Proteomes" id="UP000530514">
    <property type="component" value="Unassembled WGS sequence"/>
</dbReference>
<dbReference type="PROSITE" id="PS50889">
    <property type="entry name" value="S4"/>
    <property type="match status" value="1"/>
</dbReference>
<keyword evidence="4" id="KW-1185">Reference proteome</keyword>
<name>A0A7W1X9H7_9BACL</name>
<reference evidence="3 4" key="1">
    <citation type="submission" date="2020-07" db="EMBL/GenBank/DDBJ databases">
        <authorList>
            <person name="Feng H."/>
        </authorList>
    </citation>
    <scope>NUCLEOTIDE SEQUENCE [LARGE SCALE GENOMIC DNA]</scope>
    <source>
        <strain evidence="4">s-11</strain>
    </source>
</reference>
<evidence type="ECO:0000259" key="2">
    <source>
        <dbReference type="SMART" id="SM00363"/>
    </source>
</evidence>
<dbReference type="Pfam" id="PF01479">
    <property type="entry name" value="S4"/>
    <property type="match status" value="1"/>
</dbReference>
<dbReference type="InterPro" id="IPR036986">
    <property type="entry name" value="S4_RNA-bd_sf"/>
</dbReference>
<evidence type="ECO:0000313" key="3">
    <source>
        <dbReference type="EMBL" id="MBA4542524.1"/>
    </source>
</evidence>
<dbReference type="Pfam" id="PF17774">
    <property type="entry name" value="YlmH_RBD"/>
    <property type="match status" value="1"/>
</dbReference>
<accession>A0A7W1X9H7</accession>
<dbReference type="Pfam" id="PF21278">
    <property type="entry name" value="YlmH_1st"/>
    <property type="match status" value="1"/>
</dbReference>
<dbReference type="PANTHER" id="PTHR13633">
    <property type="entry name" value="MITOCHONDRIAL TRANSCRIPTION RESCUE FACTOR 1"/>
    <property type="match status" value="1"/>
</dbReference>
<dbReference type="InterPro" id="IPR040591">
    <property type="entry name" value="RqcP2_RBD"/>
</dbReference>
<dbReference type="Gene3D" id="3.30.70.330">
    <property type="match status" value="1"/>
</dbReference>
<dbReference type="Gene3D" id="3.30.1370.160">
    <property type="match status" value="1"/>
</dbReference>
<dbReference type="InterPro" id="IPR012677">
    <property type="entry name" value="Nucleotide-bd_a/b_plait_sf"/>
</dbReference>